<evidence type="ECO:0000259" key="3">
    <source>
        <dbReference type="Pfam" id="PF00372"/>
    </source>
</evidence>
<dbReference type="Gene3D" id="1.10.1280.10">
    <property type="entry name" value="Di-copper center containing domain from catechol oxidase"/>
    <property type="match status" value="1"/>
</dbReference>
<name>A0A9N9QNX5_9CUCU</name>
<dbReference type="Pfam" id="PF00372">
    <property type="entry name" value="Hemocyanin_M"/>
    <property type="match status" value="1"/>
</dbReference>
<proteinExistence type="predicted"/>
<evidence type="ECO:0000256" key="2">
    <source>
        <dbReference type="SAM" id="SignalP"/>
    </source>
</evidence>
<dbReference type="EMBL" id="OU892285">
    <property type="protein sequence ID" value="CAG9773758.1"/>
    <property type="molecule type" value="Genomic_DNA"/>
</dbReference>
<dbReference type="SUPFAM" id="SSF48050">
    <property type="entry name" value="Hemocyanin, N-terminal domain"/>
    <property type="match status" value="1"/>
</dbReference>
<dbReference type="OrthoDB" id="6371642at2759"/>
<accession>A0A9N9QNX5</accession>
<dbReference type="InterPro" id="IPR000896">
    <property type="entry name" value="Hemocyanin/hexamerin_mid_dom"/>
</dbReference>
<dbReference type="PANTHER" id="PTHR11511">
    <property type="entry name" value="LARVAL STORAGE PROTEIN/PHENOLOXIDASE"/>
    <property type="match status" value="1"/>
</dbReference>
<dbReference type="Gene3D" id="2.60.40.1520">
    <property type="entry name" value="Hemocyanin, C-terminal domain"/>
    <property type="match status" value="1"/>
</dbReference>
<reference evidence="6" key="1">
    <citation type="submission" date="2022-01" db="EMBL/GenBank/DDBJ databases">
        <authorList>
            <person name="King R."/>
        </authorList>
    </citation>
    <scope>NUCLEOTIDE SEQUENCE</scope>
</reference>
<dbReference type="InterPro" id="IPR036697">
    <property type="entry name" value="Hemocyanin_N_sf"/>
</dbReference>
<dbReference type="SUPFAM" id="SSF81296">
    <property type="entry name" value="E set domains"/>
    <property type="match status" value="1"/>
</dbReference>
<evidence type="ECO:0000259" key="5">
    <source>
        <dbReference type="Pfam" id="PF03723"/>
    </source>
</evidence>
<dbReference type="PANTHER" id="PTHR11511:SF5">
    <property type="entry name" value="FAT-BODY PROTEIN 1-RELATED"/>
    <property type="match status" value="1"/>
</dbReference>
<dbReference type="GO" id="GO:0005615">
    <property type="term" value="C:extracellular space"/>
    <property type="evidence" value="ECO:0007669"/>
    <property type="project" value="UniProtKB-ARBA"/>
</dbReference>
<dbReference type="PRINTS" id="PR00187">
    <property type="entry name" value="HAEMOCYANIN"/>
</dbReference>
<dbReference type="InterPro" id="IPR037020">
    <property type="entry name" value="Hemocyanin_C_sf"/>
</dbReference>
<keyword evidence="7" id="KW-1185">Reference proteome</keyword>
<evidence type="ECO:0000313" key="7">
    <source>
        <dbReference type="Proteomes" id="UP001152799"/>
    </source>
</evidence>
<gene>
    <name evidence="6" type="ORF">CEUTPL_LOCUS14144</name>
</gene>
<keyword evidence="1" id="KW-0758">Storage protein</keyword>
<sequence>MKLILAVLAVGACAVLAQATIIGPGCESITVDRAFVDKQTKVLTLFQNVKQPCFQKKHMEIVESWDIEKQMDKFEHPEVVDKIMEFYNNHYQLPKGEIFSIANQMHLEQAMAVFDLLYYAKDFETFYKTAVVLRHFINEGMFLYTYSVALIHRKDTYGIVLPPIYEIYPHYFFDLKTIQQAYRLKETNQESQTIYANYTSNYMNMHPEQSMAYYHEDLGMNSFYYSYHLYYPFWMNGTKYEINHDRRGELWLFIHHQMFARYYMERLSNGFGQIDYVDFDVPMHTFYNPFMQYPNGMPFPQRSRFAKVSDYFYTYGVHNMKTQFAYDYYRYKDYVRRISDAIDKGFAINKQGEKVELYNEKDGYDHLGNLLQANPDSPDSDFYGPWLGHARKLMGISDSALSPYKIVPSAMEHIETTLRDPGFYQLYKQMIHFMHKFQYRMEPYKLDQLKMPGVSIKKVQMDQLITYYDEFTADLSQAVFYSEEAIKEGKTHFRINVKQPRLNHIPFTYTLHVESDKKVDVVVKTFIGPQVDQYGRFINITDNRWNFFEIEKFTFNLQAGENKIKRFFGKCNFFTQDKTSFAHLQQQIIDANKGGEFKVNAGDNYFKYPLRFALPKGQISGLPVQFYFFIYPLNVYKGNDPKTWTYRYPRPGVGGPSIDTYNMFYPLDRPIKYQKMFQEEVPNSYFFDTKIFHKKNTQITV</sequence>
<organism evidence="6 7">
    <name type="scientific">Ceutorhynchus assimilis</name>
    <name type="common">cabbage seed weevil</name>
    <dbReference type="NCBI Taxonomy" id="467358"/>
    <lineage>
        <taxon>Eukaryota</taxon>
        <taxon>Metazoa</taxon>
        <taxon>Ecdysozoa</taxon>
        <taxon>Arthropoda</taxon>
        <taxon>Hexapoda</taxon>
        <taxon>Insecta</taxon>
        <taxon>Pterygota</taxon>
        <taxon>Neoptera</taxon>
        <taxon>Endopterygota</taxon>
        <taxon>Coleoptera</taxon>
        <taxon>Polyphaga</taxon>
        <taxon>Cucujiformia</taxon>
        <taxon>Curculionidae</taxon>
        <taxon>Ceutorhynchinae</taxon>
        <taxon>Ceutorhynchus</taxon>
    </lineage>
</organism>
<feature type="domain" description="Hemocyanin C-terminal" evidence="5">
    <location>
        <begin position="443"/>
        <end position="693"/>
    </location>
</feature>
<dbReference type="Pfam" id="PF03722">
    <property type="entry name" value="Hemocyanin_N"/>
    <property type="match status" value="1"/>
</dbReference>
<feature type="signal peptide" evidence="2">
    <location>
        <begin position="1"/>
        <end position="19"/>
    </location>
</feature>
<evidence type="ECO:0000259" key="4">
    <source>
        <dbReference type="Pfam" id="PF03722"/>
    </source>
</evidence>
<feature type="domain" description="Hemocyanin middle" evidence="3">
    <location>
        <begin position="163"/>
        <end position="433"/>
    </location>
</feature>
<dbReference type="Proteomes" id="UP001152799">
    <property type="component" value="Chromosome 9"/>
</dbReference>
<dbReference type="SUPFAM" id="SSF48056">
    <property type="entry name" value="Di-copper centre-containing domain"/>
    <property type="match status" value="1"/>
</dbReference>
<dbReference type="PROSITE" id="PS00209">
    <property type="entry name" value="HEMOCYANIN_1"/>
    <property type="match status" value="1"/>
</dbReference>
<evidence type="ECO:0000256" key="1">
    <source>
        <dbReference type="ARBA" id="ARBA00022761"/>
    </source>
</evidence>
<dbReference type="PROSITE" id="PS00210">
    <property type="entry name" value="HEMOCYANIN_2"/>
    <property type="match status" value="1"/>
</dbReference>
<dbReference type="InterPro" id="IPR013788">
    <property type="entry name" value="Hemocyanin/hexamerin"/>
</dbReference>
<dbReference type="AlphaFoldDB" id="A0A9N9QNX5"/>
<protein>
    <submittedName>
        <fullName evidence="6">Uncharacterized protein</fullName>
    </submittedName>
</protein>
<dbReference type="InterPro" id="IPR005204">
    <property type="entry name" value="Hemocyanin_N"/>
</dbReference>
<feature type="chain" id="PRO_5040485755" evidence="2">
    <location>
        <begin position="20"/>
        <end position="701"/>
    </location>
</feature>
<dbReference type="Gene3D" id="1.20.1370.10">
    <property type="entry name" value="Hemocyanin, N-terminal domain"/>
    <property type="match status" value="1"/>
</dbReference>
<dbReference type="InterPro" id="IPR014756">
    <property type="entry name" value="Ig_E-set"/>
</dbReference>
<dbReference type="Pfam" id="PF03723">
    <property type="entry name" value="Hemocyanin_C"/>
    <property type="match status" value="1"/>
</dbReference>
<dbReference type="InterPro" id="IPR008922">
    <property type="entry name" value="Di-copper_centre_dom_sf"/>
</dbReference>
<keyword evidence="2" id="KW-0732">Signal</keyword>
<evidence type="ECO:0000313" key="6">
    <source>
        <dbReference type="EMBL" id="CAG9773758.1"/>
    </source>
</evidence>
<dbReference type="InterPro" id="IPR005203">
    <property type="entry name" value="Hemocyanin_C"/>
</dbReference>
<feature type="domain" description="Hemocyanin N-terminal" evidence="4">
    <location>
        <begin position="35"/>
        <end position="157"/>
    </location>
</feature>
<dbReference type="GO" id="GO:0045735">
    <property type="term" value="F:nutrient reservoir activity"/>
    <property type="evidence" value="ECO:0007669"/>
    <property type="project" value="UniProtKB-KW"/>
</dbReference>